<dbReference type="Gene3D" id="3.90.550.10">
    <property type="entry name" value="Spore Coat Polysaccharide Biosynthesis Protein SpsA, Chain A"/>
    <property type="match status" value="1"/>
</dbReference>
<sequence length="281" mass="32574">MQGIFRNKSQTRQYRNTEGFRNFFFSRDAGKRPEGISAMLRVRNEESKIRDALVSIDGHFQEIVVVDNASIDETVAIVRDFAAHARSTVLLYSYPFRIARCGSEHNSTDAQSVYSLVYFYNWSLAQCSYRYAAKWDADMILNSAWIAQLESLKTSMKQADRVISISQRCVYKTADNQYFEDTDDDNSEVRLFANRPEIDFAKTDNYEVLTWPENIIHERADGIAFFELRYLTENEFSHWSEGEFVTPRKIREKTIMDSLRAGDVPQGLKQIEPGQVFAERS</sequence>
<reference evidence="1 2" key="1">
    <citation type="submission" date="2015-02" db="EMBL/GenBank/DDBJ databases">
        <title>Improved understanding of the partial-nitritation anammox process through 23 genomes representing the majority of the microbial community.</title>
        <authorList>
            <person name="Speth D.R."/>
            <person name="In T Zandt M."/>
            <person name="Guerrero Cruz S."/>
            <person name="Jetten M.S."/>
            <person name="Dutilh B.E."/>
        </authorList>
    </citation>
    <scope>NUCLEOTIDE SEQUENCE [LARGE SCALE GENOMIC DNA]</scope>
    <source>
        <strain evidence="1">OLB20</strain>
    </source>
</reference>
<accession>A0A136LX46</accession>
<comment type="caution">
    <text evidence="1">The sequence shown here is derived from an EMBL/GenBank/DDBJ whole genome shotgun (WGS) entry which is preliminary data.</text>
</comment>
<dbReference type="SUPFAM" id="SSF53448">
    <property type="entry name" value="Nucleotide-diphospho-sugar transferases"/>
    <property type="match status" value="1"/>
</dbReference>
<organism evidence="1 2">
    <name type="scientific">candidate division WS6 bacterium OLB20</name>
    <dbReference type="NCBI Taxonomy" id="1617426"/>
    <lineage>
        <taxon>Bacteria</taxon>
        <taxon>Candidatus Dojkabacteria</taxon>
    </lineage>
</organism>
<dbReference type="EMBL" id="JYNZ01000004">
    <property type="protein sequence ID" value="KXK26231.1"/>
    <property type="molecule type" value="Genomic_DNA"/>
</dbReference>
<dbReference type="Proteomes" id="UP000070457">
    <property type="component" value="Unassembled WGS sequence"/>
</dbReference>
<evidence type="ECO:0000313" key="1">
    <source>
        <dbReference type="EMBL" id="KXK26231.1"/>
    </source>
</evidence>
<gene>
    <name evidence="1" type="ORF">TR69_WS6001001226</name>
</gene>
<evidence type="ECO:0000313" key="2">
    <source>
        <dbReference type="Proteomes" id="UP000070457"/>
    </source>
</evidence>
<dbReference type="AlphaFoldDB" id="A0A136LX46"/>
<name>A0A136LX46_9BACT</name>
<dbReference type="STRING" id="1617426.TR69_WS6001001226"/>
<proteinExistence type="predicted"/>
<protein>
    <recommendedName>
        <fullName evidence="3">Glycosyl transferase family 2</fullName>
    </recommendedName>
</protein>
<evidence type="ECO:0008006" key="3">
    <source>
        <dbReference type="Google" id="ProtNLM"/>
    </source>
</evidence>
<dbReference type="InterPro" id="IPR029044">
    <property type="entry name" value="Nucleotide-diphossugar_trans"/>
</dbReference>